<proteinExistence type="predicted"/>
<dbReference type="InterPro" id="IPR000073">
    <property type="entry name" value="AB_hydrolase_1"/>
</dbReference>
<dbReference type="InterPro" id="IPR029058">
    <property type="entry name" value="AB_hydrolase_fold"/>
</dbReference>
<evidence type="ECO:0000259" key="1">
    <source>
        <dbReference type="Pfam" id="PF00561"/>
    </source>
</evidence>
<dbReference type="PANTHER" id="PTHR43798:SF33">
    <property type="entry name" value="HYDROLASE, PUTATIVE (AFU_ORTHOLOGUE AFUA_2G14860)-RELATED"/>
    <property type="match status" value="1"/>
</dbReference>
<dbReference type="STRING" id="688867.SAMN05660236_1308"/>
<dbReference type="GO" id="GO:0016787">
    <property type="term" value="F:hydrolase activity"/>
    <property type="evidence" value="ECO:0007669"/>
    <property type="project" value="UniProtKB-KW"/>
</dbReference>
<keyword evidence="2" id="KW-0378">Hydrolase</keyword>
<evidence type="ECO:0000313" key="2">
    <source>
        <dbReference type="EMBL" id="SKC53109.1"/>
    </source>
</evidence>
<dbReference type="RefSeq" id="WP_079685857.1">
    <property type="nucleotide sequence ID" value="NZ_FUZU01000001.1"/>
</dbReference>
<organism evidence="2 3">
    <name type="scientific">Ohtaekwangia koreensis</name>
    <dbReference type="NCBI Taxonomy" id="688867"/>
    <lineage>
        <taxon>Bacteria</taxon>
        <taxon>Pseudomonadati</taxon>
        <taxon>Bacteroidota</taxon>
        <taxon>Cytophagia</taxon>
        <taxon>Cytophagales</taxon>
        <taxon>Fulvivirgaceae</taxon>
        <taxon>Ohtaekwangia</taxon>
    </lineage>
</organism>
<reference evidence="2 3" key="1">
    <citation type="submission" date="2017-02" db="EMBL/GenBank/DDBJ databases">
        <authorList>
            <person name="Peterson S.W."/>
        </authorList>
    </citation>
    <scope>NUCLEOTIDE SEQUENCE [LARGE SCALE GENOMIC DNA]</scope>
    <source>
        <strain evidence="2 3">DSM 25262</strain>
    </source>
</reference>
<keyword evidence="3" id="KW-1185">Reference proteome</keyword>
<dbReference type="SUPFAM" id="SSF53474">
    <property type="entry name" value="alpha/beta-Hydrolases"/>
    <property type="match status" value="1"/>
</dbReference>
<protein>
    <submittedName>
        <fullName evidence="2">Alpha/beta hydrolase family protein</fullName>
    </submittedName>
</protein>
<dbReference type="Proteomes" id="UP000190961">
    <property type="component" value="Unassembled WGS sequence"/>
</dbReference>
<feature type="domain" description="AB hydrolase-1" evidence="1">
    <location>
        <begin position="94"/>
        <end position="175"/>
    </location>
</feature>
<dbReference type="Pfam" id="PF00561">
    <property type="entry name" value="Abhydrolase_1"/>
    <property type="match status" value="1"/>
</dbReference>
<dbReference type="AlphaFoldDB" id="A0A1T5JP13"/>
<dbReference type="EMBL" id="FUZU01000001">
    <property type="protein sequence ID" value="SKC53109.1"/>
    <property type="molecule type" value="Genomic_DNA"/>
</dbReference>
<sequence>MESIGEEVTIVKPIAAVKKKKPRIPMAIRFIRWIFPKLESIAPGYAHSLFIKMFFAPPRYPIPAAEKEILQRAETFLLDVDTHTIQVYTWGRGPAIVLVHGWAGRASQFKSIIEGFSNNGYQVIAFDAPAHGRSSGKKTNIFEFRNTILALERKVGNVHAILAHSIGGTATMFALTEGLQTTMVVTIATPSIGDEIIHEFAARLNGSRQAEQKLKAFIQQSFKRSFDELTAAHFAQQLKTTIDWLIVHDEHDKEASLKNAWMLQQAYPKATLKVTSGLGHVRILRDQEVVQACLDFIRSKSLT</sequence>
<dbReference type="Gene3D" id="3.40.50.1820">
    <property type="entry name" value="alpha/beta hydrolase"/>
    <property type="match status" value="1"/>
</dbReference>
<dbReference type="PANTHER" id="PTHR43798">
    <property type="entry name" value="MONOACYLGLYCEROL LIPASE"/>
    <property type="match status" value="1"/>
</dbReference>
<accession>A0A1T5JP13</accession>
<gene>
    <name evidence="2" type="ORF">SAMN05660236_1308</name>
</gene>
<evidence type="ECO:0000313" key="3">
    <source>
        <dbReference type="Proteomes" id="UP000190961"/>
    </source>
</evidence>
<name>A0A1T5JP13_9BACT</name>
<dbReference type="OrthoDB" id="9785847at2"/>
<dbReference type="GO" id="GO:0016020">
    <property type="term" value="C:membrane"/>
    <property type="evidence" value="ECO:0007669"/>
    <property type="project" value="TreeGrafter"/>
</dbReference>
<dbReference type="InterPro" id="IPR050266">
    <property type="entry name" value="AB_hydrolase_sf"/>
</dbReference>